<reference evidence="3" key="2">
    <citation type="journal article" date="2020" name="Microorganisms">
        <title>Osmotic Adaptation and Compatible Solute Biosynthesis of Phototrophic Bacteria as Revealed from Genome Analyses.</title>
        <authorList>
            <person name="Imhoff J.F."/>
            <person name="Rahn T."/>
            <person name="Kunzel S."/>
            <person name="Keller A."/>
            <person name="Neulinger S.C."/>
        </authorList>
    </citation>
    <scope>NUCLEOTIDE SEQUENCE</scope>
    <source>
        <strain evidence="3">DSM 11080</strain>
    </source>
</reference>
<keyword evidence="1" id="KW-1133">Transmembrane helix</keyword>
<keyword evidence="1" id="KW-0812">Transmembrane</keyword>
<dbReference type="EMBL" id="NRSJ01000007">
    <property type="protein sequence ID" value="MBK1704082.1"/>
    <property type="molecule type" value="Genomic_DNA"/>
</dbReference>
<sequence>MFKSVVTLAGLLSTLTLPATAFSATISALTPAQPIGVGDQTQVNLRISGLEAFTAPSLGGFDLSVSYDDSVVSLTDVSFSTWLGTSFQNEIPAADSVDLFELSLESPEFLESLQPDAFLLATLLFDGVAQGTSDIGISNPLGLEYALTDAVGQALAVDTVDGSITVVPLPAAAWLFGSAVIGMAGLGWRQRAG</sequence>
<dbReference type="Proteomes" id="UP001296776">
    <property type="component" value="Unassembled WGS sequence"/>
</dbReference>
<evidence type="ECO:0000256" key="1">
    <source>
        <dbReference type="SAM" id="Phobius"/>
    </source>
</evidence>
<evidence type="ECO:0008006" key="5">
    <source>
        <dbReference type="Google" id="ProtNLM"/>
    </source>
</evidence>
<accession>A0AAJ0U3E7</accession>
<reference evidence="3" key="1">
    <citation type="submission" date="2017-08" db="EMBL/GenBank/DDBJ databases">
        <authorList>
            <person name="Imhoff J.F."/>
            <person name="Rahn T."/>
            <person name="Kuenzel S."/>
            <person name="Neulinger S.C."/>
        </authorList>
    </citation>
    <scope>NUCLEOTIDE SEQUENCE</scope>
    <source>
        <strain evidence="3">DSM 11080</strain>
    </source>
</reference>
<dbReference type="AlphaFoldDB" id="A0AAJ0U3E7"/>
<evidence type="ECO:0000313" key="4">
    <source>
        <dbReference type="Proteomes" id="UP001296776"/>
    </source>
</evidence>
<protein>
    <recommendedName>
        <fullName evidence="5">Cohesin domain-containing protein</fullName>
    </recommendedName>
</protein>
<dbReference type="RefSeq" id="WP_200345261.1">
    <property type="nucleotide sequence ID" value="NZ_NRSJ01000007.1"/>
</dbReference>
<evidence type="ECO:0000313" key="3">
    <source>
        <dbReference type="EMBL" id="MBK1704082.1"/>
    </source>
</evidence>
<feature type="signal peptide" evidence="2">
    <location>
        <begin position="1"/>
        <end position="21"/>
    </location>
</feature>
<dbReference type="Gene3D" id="2.60.40.680">
    <property type="match status" value="1"/>
</dbReference>
<proteinExistence type="predicted"/>
<gene>
    <name evidence="3" type="ORF">CKO40_05845</name>
</gene>
<feature type="transmembrane region" description="Helical" evidence="1">
    <location>
        <begin position="171"/>
        <end position="188"/>
    </location>
</feature>
<dbReference type="GO" id="GO:0030246">
    <property type="term" value="F:carbohydrate binding"/>
    <property type="evidence" value="ECO:0007669"/>
    <property type="project" value="InterPro"/>
</dbReference>
<keyword evidence="4" id="KW-1185">Reference proteome</keyword>
<dbReference type="SUPFAM" id="SSF49384">
    <property type="entry name" value="Carbohydrate-binding domain"/>
    <property type="match status" value="1"/>
</dbReference>
<evidence type="ECO:0000256" key="2">
    <source>
        <dbReference type="SAM" id="SignalP"/>
    </source>
</evidence>
<feature type="chain" id="PRO_5042548658" description="Cohesin domain-containing protein" evidence="2">
    <location>
        <begin position="22"/>
        <end position="193"/>
    </location>
</feature>
<name>A0AAJ0U3E7_9GAMM</name>
<keyword evidence="2" id="KW-0732">Signal</keyword>
<comment type="caution">
    <text evidence="3">The sequence shown here is derived from an EMBL/GenBank/DDBJ whole genome shotgun (WGS) entry which is preliminary data.</text>
</comment>
<dbReference type="InterPro" id="IPR008965">
    <property type="entry name" value="CBM2/CBM3_carb-bd_dom_sf"/>
</dbReference>
<keyword evidence="1" id="KW-0472">Membrane</keyword>
<organism evidence="3 4">
    <name type="scientific">Halochromatium glycolicum</name>
    <dbReference type="NCBI Taxonomy" id="85075"/>
    <lineage>
        <taxon>Bacteria</taxon>
        <taxon>Pseudomonadati</taxon>
        <taxon>Pseudomonadota</taxon>
        <taxon>Gammaproteobacteria</taxon>
        <taxon>Chromatiales</taxon>
        <taxon>Chromatiaceae</taxon>
        <taxon>Halochromatium</taxon>
    </lineage>
</organism>